<reference evidence="1 2" key="1">
    <citation type="submission" date="2021-07" db="EMBL/GenBank/DDBJ databases">
        <title>A novel Jannaschia species isolated from marine dinoflagellate Ceratoperidinium margalefii.</title>
        <authorList>
            <person name="Jiang Y."/>
            <person name="Li Z."/>
        </authorList>
    </citation>
    <scope>NUCLEOTIDE SEQUENCE [LARGE SCALE GENOMIC DNA]</scope>
    <source>
        <strain evidence="1 2">J12C1-MA-4</strain>
    </source>
</reference>
<dbReference type="KEGG" id="gce:KYE46_13255"/>
<protein>
    <submittedName>
        <fullName evidence="1">Uncharacterized protein</fullName>
    </submittedName>
</protein>
<evidence type="ECO:0000313" key="2">
    <source>
        <dbReference type="Proteomes" id="UP000825009"/>
    </source>
</evidence>
<keyword evidence="2" id="KW-1185">Reference proteome</keyword>
<organism evidence="1 2">
    <name type="scientific">Gymnodinialimonas ceratoperidinii</name>
    <dbReference type="NCBI Taxonomy" id="2856823"/>
    <lineage>
        <taxon>Bacteria</taxon>
        <taxon>Pseudomonadati</taxon>
        <taxon>Pseudomonadota</taxon>
        <taxon>Alphaproteobacteria</taxon>
        <taxon>Rhodobacterales</taxon>
        <taxon>Paracoccaceae</taxon>
        <taxon>Gymnodinialimonas</taxon>
    </lineage>
</organism>
<dbReference type="EMBL" id="CP079194">
    <property type="protein sequence ID" value="QXT38895.1"/>
    <property type="molecule type" value="Genomic_DNA"/>
</dbReference>
<evidence type="ECO:0000313" key="1">
    <source>
        <dbReference type="EMBL" id="QXT38895.1"/>
    </source>
</evidence>
<dbReference type="RefSeq" id="WP_219001091.1">
    <property type="nucleotide sequence ID" value="NZ_CP079194.1"/>
</dbReference>
<proteinExistence type="predicted"/>
<gene>
    <name evidence="1" type="ORF">KYE46_13255</name>
</gene>
<accession>A0A8F6TUF9</accession>
<name>A0A8F6TUF9_9RHOB</name>
<dbReference type="AlphaFoldDB" id="A0A8F6TUF9"/>
<dbReference type="Proteomes" id="UP000825009">
    <property type="component" value="Chromosome"/>
</dbReference>
<sequence>MTKAIDTEPSEETRDETLVLQAQEAFDRAVRALQDSCKTLEQAPDAGEGDVAKAVRQMNGAFLHTMEMREKAREAGCKRFGSGGAGKLDLDEARAEIGLRLACLRGSGHGSGVPELSE</sequence>